<name>A0AAQ4FFP6_AMBAM</name>
<proteinExistence type="predicted"/>
<organism evidence="1 2">
    <name type="scientific">Amblyomma americanum</name>
    <name type="common">Lone star tick</name>
    <dbReference type="NCBI Taxonomy" id="6943"/>
    <lineage>
        <taxon>Eukaryota</taxon>
        <taxon>Metazoa</taxon>
        <taxon>Ecdysozoa</taxon>
        <taxon>Arthropoda</taxon>
        <taxon>Chelicerata</taxon>
        <taxon>Arachnida</taxon>
        <taxon>Acari</taxon>
        <taxon>Parasitiformes</taxon>
        <taxon>Ixodida</taxon>
        <taxon>Ixodoidea</taxon>
        <taxon>Ixodidae</taxon>
        <taxon>Amblyomminae</taxon>
        <taxon>Amblyomma</taxon>
    </lineage>
</organism>
<protein>
    <submittedName>
        <fullName evidence="1">Uncharacterized protein</fullName>
    </submittedName>
</protein>
<accession>A0AAQ4FFP6</accession>
<dbReference type="EMBL" id="JARKHS020003368">
    <property type="protein sequence ID" value="KAK8785623.1"/>
    <property type="molecule type" value="Genomic_DNA"/>
</dbReference>
<evidence type="ECO:0000313" key="1">
    <source>
        <dbReference type="EMBL" id="KAK8785623.1"/>
    </source>
</evidence>
<comment type="caution">
    <text evidence="1">The sequence shown here is derived from an EMBL/GenBank/DDBJ whole genome shotgun (WGS) entry which is preliminary data.</text>
</comment>
<keyword evidence="2" id="KW-1185">Reference proteome</keyword>
<gene>
    <name evidence="1" type="ORF">V5799_008013</name>
</gene>
<dbReference type="Proteomes" id="UP001321473">
    <property type="component" value="Unassembled WGS sequence"/>
</dbReference>
<dbReference type="AlphaFoldDB" id="A0AAQ4FFP6"/>
<sequence>MKTSKIVPASRSSRLCCISHQNASLCASSECNRVIYGQKIFMLIYVKTCGGRPHPSLKENVCPGHGAFKQPIIRLKTAEAWRFLIYRRYDVRCSCFSLMRCVSMRTSSTDTSRCKREPLSSSLWSRVFGAQMLQRVHMSSSNASTVGSTILRQQTCLCASRIF</sequence>
<evidence type="ECO:0000313" key="2">
    <source>
        <dbReference type="Proteomes" id="UP001321473"/>
    </source>
</evidence>
<reference evidence="1 2" key="1">
    <citation type="journal article" date="2023" name="Arcadia Sci">
        <title>De novo assembly of a long-read Amblyomma americanum tick genome.</title>
        <authorList>
            <person name="Chou S."/>
            <person name="Poskanzer K.E."/>
            <person name="Rollins M."/>
            <person name="Thuy-Boun P.S."/>
        </authorList>
    </citation>
    <scope>NUCLEOTIDE SEQUENCE [LARGE SCALE GENOMIC DNA]</scope>
    <source>
        <strain evidence="1">F_SG_1</strain>
        <tissue evidence="1">Salivary glands</tissue>
    </source>
</reference>